<dbReference type="AlphaFoldDB" id="A0A0E0BMK4"/>
<dbReference type="InterPro" id="IPR023213">
    <property type="entry name" value="CAT-like_dom_sf"/>
</dbReference>
<name>A0A0E0BMK4_9ORYZ</name>
<dbReference type="EnsemblPlants" id="OGLUM12G00060.1">
    <property type="protein sequence ID" value="OGLUM12G00060.1"/>
    <property type="gene ID" value="OGLUM12G00060"/>
</dbReference>
<organism evidence="1">
    <name type="scientific">Oryza glumipatula</name>
    <dbReference type="NCBI Taxonomy" id="40148"/>
    <lineage>
        <taxon>Eukaryota</taxon>
        <taxon>Viridiplantae</taxon>
        <taxon>Streptophyta</taxon>
        <taxon>Embryophyta</taxon>
        <taxon>Tracheophyta</taxon>
        <taxon>Spermatophyta</taxon>
        <taxon>Magnoliopsida</taxon>
        <taxon>Liliopsida</taxon>
        <taxon>Poales</taxon>
        <taxon>Poaceae</taxon>
        <taxon>BOP clade</taxon>
        <taxon>Oryzoideae</taxon>
        <taxon>Oryzeae</taxon>
        <taxon>Oryzinae</taxon>
        <taxon>Oryza</taxon>
    </lineage>
</organism>
<reference evidence="1" key="1">
    <citation type="submission" date="2015-04" db="UniProtKB">
        <authorList>
            <consortium name="EnsemblPlants"/>
        </authorList>
    </citation>
    <scope>IDENTIFICATION</scope>
</reference>
<dbReference type="Proteomes" id="UP000026961">
    <property type="component" value="Chromosome 12"/>
</dbReference>
<reference evidence="1" key="2">
    <citation type="submission" date="2018-05" db="EMBL/GenBank/DDBJ databases">
        <title>OgluRS3 (Oryza glumaepatula Reference Sequence Version 3).</title>
        <authorList>
            <person name="Zhang J."/>
            <person name="Kudrna D."/>
            <person name="Lee S."/>
            <person name="Talag J."/>
            <person name="Welchert J."/>
            <person name="Wing R.A."/>
        </authorList>
    </citation>
    <scope>NUCLEOTIDE SEQUENCE [LARGE SCALE GENOMIC DNA]</scope>
</reference>
<evidence type="ECO:0000313" key="2">
    <source>
        <dbReference type="Proteomes" id="UP000026961"/>
    </source>
</evidence>
<accession>A0A0E0BMK4</accession>
<dbReference type="GO" id="GO:0050734">
    <property type="term" value="F:hydroxycinnamoyltransferase activity"/>
    <property type="evidence" value="ECO:0007669"/>
    <property type="project" value="UniProtKB-ARBA"/>
</dbReference>
<dbReference type="Gene3D" id="3.30.559.10">
    <property type="entry name" value="Chloramphenicol acetyltransferase-like domain"/>
    <property type="match status" value="1"/>
</dbReference>
<sequence length="67" mass="6753">MSGSDHPLDALVAKIALLVLELPQGGSVLAVQATVLLGAAAPRSLTLGVTVHHAACDSASTTHFLHT</sequence>
<proteinExistence type="predicted"/>
<keyword evidence="2" id="KW-1185">Reference proteome</keyword>
<protein>
    <submittedName>
        <fullName evidence="1">Uncharacterized protein</fullName>
    </submittedName>
</protein>
<dbReference type="HOGENOM" id="CLU_2816557_0_0_1"/>
<dbReference type="Gramene" id="OGLUM12G00060.1">
    <property type="protein sequence ID" value="OGLUM12G00060.1"/>
    <property type="gene ID" value="OGLUM12G00060"/>
</dbReference>
<evidence type="ECO:0000313" key="1">
    <source>
        <dbReference type="EnsemblPlants" id="OGLUM12G00060.1"/>
    </source>
</evidence>